<dbReference type="InterPro" id="IPR003660">
    <property type="entry name" value="HAMP_dom"/>
</dbReference>
<reference evidence="11" key="2">
    <citation type="journal article" date="2021" name="PeerJ">
        <title>Extensive microbial diversity within the chicken gut microbiome revealed by metagenomics and culture.</title>
        <authorList>
            <person name="Gilroy R."/>
            <person name="Ravi A."/>
            <person name="Getino M."/>
            <person name="Pursley I."/>
            <person name="Horton D.L."/>
            <person name="Alikhan N.F."/>
            <person name="Baker D."/>
            <person name="Gharbi K."/>
            <person name="Hall N."/>
            <person name="Watson M."/>
            <person name="Adriaenssens E.M."/>
            <person name="Foster-Nyarko E."/>
            <person name="Jarju S."/>
            <person name="Secka A."/>
            <person name="Antonio M."/>
            <person name="Oren A."/>
            <person name="Chaudhuri R.R."/>
            <person name="La Ragione R."/>
            <person name="Hildebrand F."/>
            <person name="Pallen M.J."/>
        </authorList>
    </citation>
    <scope>NUCLEOTIDE SEQUENCE</scope>
    <source>
        <strain evidence="11">ChiSjej6B24-2974</strain>
    </source>
</reference>
<comment type="catalytic activity">
    <reaction evidence="1">
        <text>ATP + protein L-histidine = ADP + protein N-phospho-L-histidine.</text>
        <dbReference type="EC" id="2.7.13.3"/>
    </reaction>
</comment>
<evidence type="ECO:0000256" key="5">
    <source>
        <dbReference type="ARBA" id="ARBA00022679"/>
    </source>
</evidence>
<dbReference type="EC" id="2.7.13.3" evidence="3"/>
<dbReference type="PROSITE" id="PS50109">
    <property type="entry name" value="HIS_KIN"/>
    <property type="match status" value="1"/>
</dbReference>
<dbReference type="GO" id="GO:0000155">
    <property type="term" value="F:phosphorelay sensor kinase activity"/>
    <property type="evidence" value="ECO:0007669"/>
    <property type="project" value="InterPro"/>
</dbReference>
<dbReference type="Pfam" id="PF06580">
    <property type="entry name" value="His_kinase"/>
    <property type="match status" value="1"/>
</dbReference>
<evidence type="ECO:0000256" key="2">
    <source>
        <dbReference type="ARBA" id="ARBA00004370"/>
    </source>
</evidence>
<comment type="subcellular location">
    <subcellularLocation>
        <location evidence="2">Membrane</location>
    </subcellularLocation>
</comment>
<dbReference type="EMBL" id="DVFZ01000040">
    <property type="protein sequence ID" value="HIQ82258.1"/>
    <property type="molecule type" value="Genomic_DNA"/>
</dbReference>
<dbReference type="InterPro" id="IPR050640">
    <property type="entry name" value="Bact_2-comp_sensor_kinase"/>
</dbReference>
<dbReference type="InterPro" id="IPR036890">
    <property type="entry name" value="HATPase_C_sf"/>
</dbReference>
<comment type="caution">
    <text evidence="11">The sequence shown here is derived from an EMBL/GenBank/DDBJ whole genome shotgun (WGS) entry which is preliminary data.</text>
</comment>
<dbReference type="Pfam" id="PF00672">
    <property type="entry name" value="HAMP"/>
    <property type="match status" value="1"/>
</dbReference>
<keyword evidence="6 11" id="KW-0418">Kinase</keyword>
<dbReference type="CDD" id="cd06225">
    <property type="entry name" value="HAMP"/>
    <property type="match status" value="1"/>
</dbReference>
<evidence type="ECO:0000313" key="12">
    <source>
        <dbReference type="Proteomes" id="UP000824260"/>
    </source>
</evidence>
<evidence type="ECO:0000256" key="1">
    <source>
        <dbReference type="ARBA" id="ARBA00000085"/>
    </source>
</evidence>
<organism evidence="11 12">
    <name type="scientific">Candidatus Pullichristensenella stercorigallinarum</name>
    <dbReference type="NCBI Taxonomy" id="2840909"/>
    <lineage>
        <taxon>Bacteria</taxon>
        <taxon>Bacillati</taxon>
        <taxon>Bacillota</taxon>
        <taxon>Clostridia</taxon>
        <taxon>Candidatus Pullichristensenella</taxon>
    </lineage>
</organism>
<dbReference type="InterPro" id="IPR010559">
    <property type="entry name" value="Sig_transdc_His_kin_internal"/>
</dbReference>
<dbReference type="GO" id="GO:0016020">
    <property type="term" value="C:membrane"/>
    <property type="evidence" value="ECO:0007669"/>
    <property type="project" value="UniProtKB-SubCell"/>
</dbReference>
<dbReference type="PANTHER" id="PTHR34220">
    <property type="entry name" value="SENSOR HISTIDINE KINASE YPDA"/>
    <property type="match status" value="1"/>
</dbReference>
<dbReference type="SMART" id="SM00387">
    <property type="entry name" value="HATPase_c"/>
    <property type="match status" value="1"/>
</dbReference>
<dbReference type="PANTHER" id="PTHR34220:SF7">
    <property type="entry name" value="SENSOR HISTIDINE KINASE YPDA"/>
    <property type="match status" value="1"/>
</dbReference>
<evidence type="ECO:0000259" key="9">
    <source>
        <dbReference type="PROSITE" id="PS50109"/>
    </source>
</evidence>
<evidence type="ECO:0000313" key="11">
    <source>
        <dbReference type="EMBL" id="HIQ82258.1"/>
    </source>
</evidence>
<dbReference type="Gene3D" id="6.10.340.10">
    <property type="match status" value="1"/>
</dbReference>
<keyword evidence="8" id="KW-0812">Transmembrane</keyword>
<feature type="transmembrane region" description="Helical" evidence="8">
    <location>
        <begin position="182"/>
        <end position="204"/>
    </location>
</feature>
<evidence type="ECO:0000259" key="10">
    <source>
        <dbReference type="PROSITE" id="PS50885"/>
    </source>
</evidence>
<proteinExistence type="predicted"/>
<reference evidence="11" key="1">
    <citation type="submission" date="2020-10" db="EMBL/GenBank/DDBJ databases">
        <authorList>
            <person name="Gilroy R."/>
        </authorList>
    </citation>
    <scope>NUCLEOTIDE SEQUENCE</scope>
    <source>
        <strain evidence="11">ChiSjej6B24-2974</strain>
    </source>
</reference>
<sequence>MQRLFRRLNRVESIGRRLRLAFRVVVIILVVPAIVSIAVMLSNGIRYNAIIAHMGRVGDLKPKVAVEIPDEAWSVVAGYQEFSQARLFEMIHEVNIELDVLMSSMVSPNQLELNVARRTMDTLRDKAIELGEQIKSDAPVVENEAKLEEIRDVAALVEDMLENYIDVEIDAAIEESSALNRMMVISLLLEFALLALALAVSVYAQRGLSRAIRAPISQLEHFAGLLAAGDLRARAPQTSVEELVNLTDSFNLMADRLEALMAQSRREQENLKKSELRTLQAQIAPHFLYNTLDAIVWLAESGSTDEVVHITRALSDFFRISLSQGRDWIDVSEELRHLRGYLTIQKVRYRDILDYEIDVPEDAREGLILKLLLQPLVENAIYHGIKFRRRGGRVRVVGRREGEELHFAVIDNGPGMSEERLVEVLSGLGEEEATAGYGLSNVDRRIRLYYGIKRGLRIHSDGAGTRVEFIVPVRRQAADV</sequence>
<dbReference type="Proteomes" id="UP000824260">
    <property type="component" value="Unassembled WGS sequence"/>
</dbReference>
<dbReference type="AlphaFoldDB" id="A0A9D0ZKS5"/>
<dbReference type="Pfam" id="PF02518">
    <property type="entry name" value="HATPase_c"/>
    <property type="match status" value="1"/>
</dbReference>
<keyword evidence="7" id="KW-0902">Two-component regulatory system</keyword>
<evidence type="ECO:0000256" key="8">
    <source>
        <dbReference type="SAM" id="Phobius"/>
    </source>
</evidence>
<keyword evidence="8" id="KW-1133">Transmembrane helix</keyword>
<evidence type="ECO:0000256" key="3">
    <source>
        <dbReference type="ARBA" id="ARBA00012438"/>
    </source>
</evidence>
<feature type="transmembrane region" description="Helical" evidence="8">
    <location>
        <begin position="20"/>
        <end position="41"/>
    </location>
</feature>
<dbReference type="Gene3D" id="3.30.565.10">
    <property type="entry name" value="Histidine kinase-like ATPase, C-terminal domain"/>
    <property type="match status" value="1"/>
</dbReference>
<feature type="domain" description="Histidine kinase" evidence="9">
    <location>
        <begin position="373"/>
        <end position="475"/>
    </location>
</feature>
<name>A0A9D0ZKS5_9FIRM</name>
<dbReference type="InterPro" id="IPR003594">
    <property type="entry name" value="HATPase_dom"/>
</dbReference>
<dbReference type="SMART" id="SM00304">
    <property type="entry name" value="HAMP"/>
    <property type="match status" value="1"/>
</dbReference>
<evidence type="ECO:0000256" key="4">
    <source>
        <dbReference type="ARBA" id="ARBA00022553"/>
    </source>
</evidence>
<dbReference type="InterPro" id="IPR005467">
    <property type="entry name" value="His_kinase_dom"/>
</dbReference>
<keyword evidence="5" id="KW-0808">Transferase</keyword>
<evidence type="ECO:0000256" key="7">
    <source>
        <dbReference type="ARBA" id="ARBA00023012"/>
    </source>
</evidence>
<dbReference type="SUPFAM" id="SSF158472">
    <property type="entry name" value="HAMP domain-like"/>
    <property type="match status" value="1"/>
</dbReference>
<dbReference type="SUPFAM" id="SSF55874">
    <property type="entry name" value="ATPase domain of HSP90 chaperone/DNA topoisomerase II/histidine kinase"/>
    <property type="match status" value="1"/>
</dbReference>
<feature type="domain" description="HAMP" evidence="10">
    <location>
        <begin position="210"/>
        <end position="262"/>
    </location>
</feature>
<protein>
    <recommendedName>
        <fullName evidence="3">histidine kinase</fullName>
        <ecNumber evidence="3">2.7.13.3</ecNumber>
    </recommendedName>
</protein>
<dbReference type="PROSITE" id="PS50885">
    <property type="entry name" value="HAMP"/>
    <property type="match status" value="1"/>
</dbReference>
<evidence type="ECO:0000256" key="6">
    <source>
        <dbReference type="ARBA" id="ARBA00022777"/>
    </source>
</evidence>
<accession>A0A9D0ZKS5</accession>
<keyword evidence="4" id="KW-0597">Phosphoprotein</keyword>
<gene>
    <name evidence="11" type="ORF">IAA52_04065</name>
</gene>
<keyword evidence="8" id="KW-0472">Membrane</keyword>